<comment type="similarity">
    <text evidence="2">Belongs to the eukaryotic RPA49/POLR1E RNA polymerase subunit family.</text>
</comment>
<evidence type="ECO:0000256" key="6">
    <source>
        <dbReference type="SAM" id="Phobius"/>
    </source>
</evidence>
<evidence type="ECO:0000256" key="5">
    <source>
        <dbReference type="ARBA" id="ARBA00023242"/>
    </source>
</evidence>
<dbReference type="Pfam" id="PF06870">
    <property type="entry name" value="RNA_pol_I_A49"/>
    <property type="match status" value="1"/>
</dbReference>
<evidence type="ECO:0000256" key="4">
    <source>
        <dbReference type="ARBA" id="ARBA00023163"/>
    </source>
</evidence>
<protein>
    <submittedName>
        <fullName evidence="7">Putative dna-directed rna polymerase i subunit rpa49</fullName>
    </submittedName>
</protein>
<accession>A0A6M2DJV2</accession>
<evidence type="ECO:0000313" key="7">
    <source>
        <dbReference type="EMBL" id="NOV45137.1"/>
    </source>
</evidence>
<proteinExistence type="inferred from homology"/>
<organism evidence="7">
    <name type="scientific">Xenopsylla cheopis</name>
    <name type="common">Oriental rat flea</name>
    <name type="synonym">Pulex cheopis</name>
    <dbReference type="NCBI Taxonomy" id="163159"/>
    <lineage>
        <taxon>Eukaryota</taxon>
        <taxon>Metazoa</taxon>
        <taxon>Ecdysozoa</taxon>
        <taxon>Arthropoda</taxon>
        <taxon>Hexapoda</taxon>
        <taxon>Insecta</taxon>
        <taxon>Pterygota</taxon>
        <taxon>Neoptera</taxon>
        <taxon>Endopterygota</taxon>
        <taxon>Siphonaptera</taxon>
        <taxon>Pulicidae</taxon>
        <taxon>Xenopsyllinae</taxon>
        <taxon>Xenopsylla</taxon>
    </lineage>
</organism>
<dbReference type="PANTHER" id="PTHR14440">
    <property type="entry name" value="DNA-DIRECTED RNA POLYMERASE I SUBUNIT RPA49"/>
    <property type="match status" value="1"/>
</dbReference>
<keyword evidence="4" id="KW-0804">Transcription</keyword>
<evidence type="ECO:0000256" key="3">
    <source>
        <dbReference type="ARBA" id="ARBA00022478"/>
    </source>
</evidence>
<dbReference type="AlphaFoldDB" id="A0A6M2DJV2"/>
<dbReference type="EMBL" id="GIIL01001411">
    <property type="protein sequence ID" value="NOV45137.1"/>
    <property type="molecule type" value="Transcribed_RNA"/>
</dbReference>
<name>A0A6M2DJV2_XENCH</name>
<reference evidence="7" key="1">
    <citation type="submission" date="2020-03" db="EMBL/GenBank/DDBJ databases">
        <title>Transcriptomic Profiling of the Digestive Tract of the Rat Flea, Xenopsylla cheopis, Following Blood Feeding and Infection with Yersinia pestis.</title>
        <authorList>
            <person name="Bland D.M."/>
            <person name="Martens C.A."/>
            <person name="Virtaneva K."/>
            <person name="Kanakabandi K."/>
            <person name="Long D."/>
            <person name="Rosenke R."/>
            <person name="Saturday G.A."/>
            <person name="Hoyt F.H."/>
            <person name="Bruno D.P."/>
            <person name="Ribeiro J.M.C."/>
            <person name="Hinnebusch J."/>
        </authorList>
    </citation>
    <scope>NUCLEOTIDE SEQUENCE</scope>
</reference>
<feature type="transmembrane region" description="Helical" evidence="6">
    <location>
        <begin position="303"/>
        <end position="324"/>
    </location>
</feature>
<sequence length="376" mass="42303">MSRISEVHIKRDGILPVLINFENGTLSTNMAHSKLQCEMLSDTSTTVDHIITESNNMLYKGAVETFMSTFTMLAIKNKKTNKIRLIEINKCNLAPILKDSLDMNLEHKSKKEMLSILNKTFGSKRTKRRTEIREHMAINVEEVKEQLEKTIQKTVVANEDLKEPSVGDSLDKLMPPIHRDATSVDRLYVLEELVDLEIVQSLSSVADEFLNTKIEKYSFSAFVEDKLLSLKNSDVTTKNMDCCVLLYIDSLINYLTANYRELAKKNFAPCPHSSAVSKYILNTFSMPSANGRTRPNSMRDKTIAYIIVLSLLTCGHIVLVENIAKSLKVSRKKVDDIANAIGVSQSKIDGESVLVLKLPLPKVNASFFRGKKKKGK</sequence>
<dbReference type="GO" id="GO:0005730">
    <property type="term" value="C:nucleolus"/>
    <property type="evidence" value="ECO:0007669"/>
    <property type="project" value="UniProtKB-SubCell"/>
</dbReference>
<keyword evidence="3 7" id="KW-0240">DNA-directed RNA polymerase</keyword>
<keyword evidence="6" id="KW-1133">Transmembrane helix</keyword>
<comment type="subcellular location">
    <subcellularLocation>
        <location evidence="1">Nucleus</location>
        <location evidence="1">Nucleolus</location>
    </subcellularLocation>
</comment>
<dbReference type="GO" id="GO:0003677">
    <property type="term" value="F:DNA binding"/>
    <property type="evidence" value="ECO:0007669"/>
    <property type="project" value="InterPro"/>
</dbReference>
<dbReference type="InterPro" id="IPR009668">
    <property type="entry name" value="RNA_pol-assoc_fac_A49-like"/>
</dbReference>
<evidence type="ECO:0000256" key="1">
    <source>
        <dbReference type="ARBA" id="ARBA00004604"/>
    </source>
</evidence>
<keyword evidence="6" id="KW-0472">Membrane</keyword>
<keyword evidence="6" id="KW-0812">Transmembrane</keyword>
<keyword evidence="5" id="KW-0539">Nucleus</keyword>
<evidence type="ECO:0000256" key="2">
    <source>
        <dbReference type="ARBA" id="ARBA00009430"/>
    </source>
</evidence>
<dbReference type="GO" id="GO:0006351">
    <property type="term" value="P:DNA-templated transcription"/>
    <property type="evidence" value="ECO:0007669"/>
    <property type="project" value="InterPro"/>
</dbReference>
<dbReference type="GO" id="GO:0000428">
    <property type="term" value="C:DNA-directed RNA polymerase complex"/>
    <property type="evidence" value="ECO:0007669"/>
    <property type="project" value="UniProtKB-KW"/>
</dbReference>